<reference evidence="3" key="1">
    <citation type="journal article" date="2019" name="Int. J. Syst. Evol. Microbiol.">
        <title>The Global Catalogue of Microorganisms (GCM) 10K type strain sequencing project: providing services to taxonomists for standard genome sequencing and annotation.</title>
        <authorList>
            <consortium name="The Broad Institute Genomics Platform"/>
            <consortium name="The Broad Institute Genome Sequencing Center for Infectious Disease"/>
            <person name="Wu L."/>
            <person name="Ma J."/>
        </authorList>
    </citation>
    <scope>NUCLEOTIDE SEQUENCE [LARGE SCALE GENOMIC DNA]</scope>
    <source>
        <strain evidence="3">CCUG 63369</strain>
    </source>
</reference>
<gene>
    <name evidence="2" type="ORF">ACFQZU_22735</name>
</gene>
<protein>
    <submittedName>
        <fullName evidence="2">Uncharacterized protein</fullName>
    </submittedName>
</protein>
<evidence type="ECO:0000313" key="3">
    <source>
        <dbReference type="Proteomes" id="UP001596956"/>
    </source>
</evidence>
<dbReference type="Proteomes" id="UP001596956">
    <property type="component" value="Unassembled WGS sequence"/>
</dbReference>
<accession>A0ABW3BM27</accession>
<sequence length="112" mass="12067">VATAAPAADADDLEPLPDDLAGLSARSMEGAAPVLSEAPAPVADEEAVAALWQALKEGGVRLYDKDLERRVGRKKTWIYARTDDWEQWLSKGKDGYRLTPDAPDQPPVLTPA</sequence>
<feature type="non-terminal residue" evidence="2">
    <location>
        <position position="1"/>
    </location>
</feature>
<comment type="caution">
    <text evidence="2">The sequence shown here is derived from an EMBL/GenBank/DDBJ whole genome shotgun (WGS) entry which is preliminary data.</text>
</comment>
<dbReference type="EMBL" id="JBHTHR010001367">
    <property type="protein sequence ID" value="MFD0804110.1"/>
    <property type="molecule type" value="Genomic_DNA"/>
</dbReference>
<feature type="compositionally biased region" description="Pro residues" evidence="1">
    <location>
        <begin position="103"/>
        <end position="112"/>
    </location>
</feature>
<proteinExistence type="predicted"/>
<organism evidence="2 3">
    <name type="scientific">Streptomonospora algeriensis</name>
    <dbReference type="NCBI Taxonomy" id="995084"/>
    <lineage>
        <taxon>Bacteria</taxon>
        <taxon>Bacillati</taxon>
        <taxon>Actinomycetota</taxon>
        <taxon>Actinomycetes</taxon>
        <taxon>Streptosporangiales</taxon>
        <taxon>Nocardiopsidaceae</taxon>
        <taxon>Streptomonospora</taxon>
    </lineage>
</organism>
<evidence type="ECO:0000313" key="2">
    <source>
        <dbReference type="EMBL" id="MFD0804110.1"/>
    </source>
</evidence>
<feature type="region of interest" description="Disordered" evidence="1">
    <location>
        <begin position="1"/>
        <end position="24"/>
    </location>
</feature>
<keyword evidence="3" id="KW-1185">Reference proteome</keyword>
<name>A0ABW3BM27_9ACTN</name>
<feature type="region of interest" description="Disordered" evidence="1">
    <location>
        <begin position="92"/>
        <end position="112"/>
    </location>
</feature>
<evidence type="ECO:0000256" key="1">
    <source>
        <dbReference type="SAM" id="MobiDB-lite"/>
    </source>
</evidence>